<dbReference type="AlphaFoldDB" id="A0A4P9XMP1"/>
<feature type="chain" id="PRO_5020516715" evidence="2">
    <location>
        <begin position="25"/>
        <end position="496"/>
    </location>
</feature>
<feature type="compositionally biased region" description="Low complexity" evidence="1">
    <location>
        <begin position="381"/>
        <end position="423"/>
    </location>
</feature>
<feature type="signal peptide" evidence="2">
    <location>
        <begin position="1"/>
        <end position="24"/>
    </location>
</feature>
<feature type="region of interest" description="Disordered" evidence="1">
    <location>
        <begin position="379"/>
        <end position="466"/>
    </location>
</feature>
<accession>A0A4P9XMP1</accession>
<organism evidence="3 4">
    <name type="scientific">Thamnocephalis sphaerospora</name>
    <dbReference type="NCBI Taxonomy" id="78915"/>
    <lineage>
        <taxon>Eukaryota</taxon>
        <taxon>Fungi</taxon>
        <taxon>Fungi incertae sedis</taxon>
        <taxon>Zoopagomycota</taxon>
        <taxon>Zoopagomycotina</taxon>
        <taxon>Zoopagomycetes</taxon>
        <taxon>Zoopagales</taxon>
        <taxon>Sigmoideomycetaceae</taxon>
        <taxon>Thamnocephalis</taxon>
    </lineage>
</organism>
<protein>
    <submittedName>
        <fullName evidence="3">Uncharacterized protein</fullName>
    </submittedName>
</protein>
<proteinExistence type="predicted"/>
<evidence type="ECO:0000313" key="3">
    <source>
        <dbReference type="EMBL" id="RKP07207.1"/>
    </source>
</evidence>
<dbReference type="EMBL" id="KZ992750">
    <property type="protein sequence ID" value="RKP07207.1"/>
    <property type="molecule type" value="Genomic_DNA"/>
</dbReference>
<evidence type="ECO:0000256" key="2">
    <source>
        <dbReference type="SAM" id="SignalP"/>
    </source>
</evidence>
<gene>
    <name evidence="3" type="ORF">THASP1DRAFT_24596</name>
</gene>
<name>A0A4P9XMP1_9FUNG</name>
<feature type="compositionally biased region" description="Low complexity" evidence="1">
    <location>
        <begin position="440"/>
        <end position="454"/>
    </location>
</feature>
<evidence type="ECO:0000256" key="1">
    <source>
        <dbReference type="SAM" id="MobiDB-lite"/>
    </source>
</evidence>
<evidence type="ECO:0000313" key="4">
    <source>
        <dbReference type="Proteomes" id="UP000271241"/>
    </source>
</evidence>
<reference evidence="4" key="1">
    <citation type="journal article" date="2018" name="Nat. Microbiol.">
        <title>Leveraging single-cell genomics to expand the fungal tree of life.</title>
        <authorList>
            <person name="Ahrendt S.R."/>
            <person name="Quandt C.A."/>
            <person name="Ciobanu D."/>
            <person name="Clum A."/>
            <person name="Salamov A."/>
            <person name="Andreopoulos B."/>
            <person name="Cheng J.F."/>
            <person name="Woyke T."/>
            <person name="Pelin A."/>
            <person name="Henrissat B."/>
            <person name="Reynolds N.K."/>
            <person name="Benny G.L."/>
            <person name="Smith M.E."/>
            <person name="James T.Y."/>
            <person name="Grigoriev I.V."/>
        </authorList>
    </citation>
    <scope>NUCLEOTIDE SEQUENCE [LARGE SCALE GENOMIC DNA]</scope>
    <source>
        <strain evidence="4">RSA 1356</strain>
    </source>
</reference>
<keyword evidence="2" id="KW-0732">Signal</keyword>
<sequence length="496" mass="52348">MRLASLFSAAAAAFLGFVGPVTNAAPQTLGELGPSIAALDPAVMKAIDNDMYTLSPEFKIKLPHNMVFVTNKDYLDRLSSIDILTIQGDRARKIKFAYWGQEKKPMSLYFKKYAPDTRAQVESTMIEVRYSTVRGFPEYYKIYDSDDDYIEATVKYGKLSHTGDMTLNRKDGSPAGTLKGVKACKWDKLASLLEFTAYTCSAIEWQNSYAVVLHDSSTVIGPLQLQPCRAPLVFLSFGLWPCISMEIPLPSEGTFDVVLGDSFATPDAENEQTAQEGAVAWDDRSGEAQLTWTAAEARASGASRKAGAGTAAAQPLSPTEAELDEAFEIDDDFIEVDPVVPSSHGFAKGTARQTHQTSIYAPVTVSGLGVAGANADNDGYSSSTSSGSSGSSSSGSSSSGSGSSRSGSSSDSDSGSDSGSSSDSDLDNEGGKKRTKGAKAARGAAASIPAPAEPASDEMHIDGLEEEIAAALENGDDKDAGDSLEWLEDELEAALA</sequence>
<dbReference type="Proteomes" id="UP000271241">
    <property type="component" value="Unassembled WGS sequence"/>
</dbReference>
<keyword evidence="4" id="KW-1185">Reference proteome</keyword>